<evidence type="ECO:0000259" key="1">
    <source>
        <dbReference type="Pfam" id="PF03235"/>
    </source>
</evidence>
<dbReference type="Proteomes" id="UP001592581">
    <property type="component" value="Unassembled WGS sequence"/>
</dbReference>
<dbReference type="PANTHER" id="PTHR37292">
    <property type="entry name" value="VNG6097C"/>
    <property type="match status" value="1"/>
</dbReference>
<evidence type="ECO:0000313" key="2">
    <source>
        <dbReference type="EMBL" id="MFC1439199.1"/>
    </source>
</evidence>
<feature type="domain" description="GmrSD restriction endonucleases N-terminal" evidence="1">
    <location>
        <begin position="14"/>
        <end position="214"/>
    </location>
</feature>
<protein>
    <submittedName>
        <fullName evidence="2">DUF262 domain-containing protein</fullName>
    </submittedName>
</protein>
<keyword evidence="3" id="KW-1185">Reference proteome</keyword>
<name>A0ABV6XML3_9ACTN</name>
<reference evidence="2 3" key="1">
    <citation type="submission" date="2024-06" db="EMBL/GenBank/DDBJ databases">
        <authorList>
            <person name="Lee S.D."/>
        </authorList>
    </citation>
    <scope>NUCLEOTIDE SEQUENCE [LARGE SCALE GENOMIC DNA]</scope>
    <source>
        <strain evidence="2 3">N1-10</strain>
    </source>
</reference>
<proteinExistence type="predicted"/>
<comment type="caution">
    <text evidence="2">The sequence shown here is derived from an EMBL/GenBank/DDBJ whole genome shotgun (WGS) entry which is preliminary data.</text>
</comment>
<organism evidence="2 3">
    <name type="scientific">Streptacidiphilus jeojiensis</name>
    <dbReference type="NCBI Taxonomy" id="3229225"/>
    <lineage>
        <taxon>Bacteria</taxon>
        <taxon>Bacillati</taxon>
        <taxon>Actinomycetota</taxon>
        <taxon>Actinomycetes</taxon>
        <taxon>Kitasatosporales</taxon>
        <taxon>Streptomycetaceae</taxon>
        <taxon>Streptacidiphilus</taxon>
    </lineage>
</organism>
<dbReference type="Pfam" id="PF03235">
    <property type="entry name" value="GmrSD_N"/>
    <property type="match status" value="1"/>
</dbReference>
<sequence>MDSLSIENAMNGLVNGRIRIPAFQRGFVWDADRVAFLMDSLYKGYPYGSLLFWRTKKPLRTEGKIGPYELPAKDPQYPIDYVLDGQQRLTSIFGVFQTTLPPMEVEGWLPIYFDLSAPEDAQESQFLALKDEEVDSNRHFPLNVLFDAPAYRAQTRNLEESTALRLDEMQKKFLQVSLPVQTFETEEPSQVAIVFERVNRLGTPLDALQLLAAWSWSEEFDLREQFELLSSELRPFGFDSVSEDPNLLLRCCAAVIAHDASPAALMSLRGATVRSRFQEIRNGIEGAIDFVKGNFHAASLKSIPFSTILVPLSVFFAVEGSKSVKCTGHQRKMLERWFWRTCFARRYSSGVLRNLKIDIEEMGVLRASENDSRLGEFACSVTPEFFLDNSLNVGTVNTKTFILLLARENPLSFVGGQPVALDEVLRDYNRSEYHHIYPREFLKDSPEINENALANFAFISAIDNKIIGGAPPSVYKARMDDGRFEEICDRAILPENTWNDNAEDFLKERAGLLVGKAQEVI</sequence>
<gene>
    <name evidence="2" type="ORF">ABUW04_13115</name>
</gene>
<dbReference type="RefSeq" id="WP_380564668.1">
    <property type="nucleotide sequence ID" value="NZ_JBEUKS010000004.1"/>
</dbReference>
<dbReference type="InterPro" id="IPR004919">
    <property type="entry name" value="GmrSD_N"/>
</dbReference>
<accession>A0ABV6XML3</accession>
<dbReference type="EMBL" id="JBEUKS010000004">
    <property type="protein sequence ID" value="MFC1439199.1"/>
    <property type="molecule type" value="Genomic_DNA"/>
</dbReference>
<dbReference type="PANTHER" id="PTHR37292:SF2">
    <property type="entry name" value="DUF262 DOMAIN-CONTAINING PROTEIN"/>
    <property type="match status" value="1"/>
</dbReference>
<evidence type="ECO:0000313" key="3">
    <source>
        <dbReference type="Proteomes" id="UP001592581"/>
    </source>
</evidence>